<dbReference type="PROSITE" id="PS51375">
    <property type="entry name" value="PPR"/>
    <property type="match status" value="1"/>
</dbReference>
<gene>
    <name evidence="2" type="ORF">M422DRAFT_779187</name>
</gene>
<reference evidence="2 3" key="1">
    <citation type="submission" date="2014-06" db="EMBL/GenBank/DDBJ databases">
        <title>Evolutionary Origins and Diversification of the Mycorrhizal Mutualists.</title>
        <authorList>
            <consortium name="DOE Joint Genome Institute"/>
            <consortium name="Mycorrhizal Genomics Consortium"/>
            <person name="Kohler A."/>
            <person name="Kuo A."/>
            <person name="Nagy L.G."/>
            <person name="Floudas D."/>
            <person name="Copeland A."/>
            <person name="Barry K.W."/>
            <person name="Cichocki N."/>
            <person name="Veneault-Fourrey C."/>
            <person name="LaButti K."/>
            <person name="Lindquist E.A."/>
            <person name="Lipzen A."/>
            <person name="Lundell T."/>
            <person name="Morin E."/>
            <person name="Murat C."/>
            <person name="Riley R."/>
            <person name="Ohm R."/>
            <person name="Sun H."/>
            <person name="Tunlid A."/>
            <person name="Henrissat B."/>
            <person name="Grigoriev I.V."/>
            <person name="Hibbett D.S."/>
            <person name="Martin F."/>
        </authorList>
    </citation>
    <scope>NUCLEOTIDE SEQUENCE [LARGE SCALE GENOMIC DNA]</scope>
    <source>
        <strain evidence="2 3">SS14</strain>
    </source>
</reference>
<dbReference type="Gene3D" id="1.25.40.10">
    <property type="entry name" value="Tetratricopeptide repeat domain"/>
    <property type="match status" value="3"/>
</dbReference>
<dbReference type="InterPro" id="IPR050667">
    <property type="entry name" value="PPR-containing_protein"/>
</dbReference>
<dbReference type="EMBL" id="KN837113">
    <property type="protein sequence ID" value="KIJ45293.1"/>
    <property type="molecule type" value="Genomic_DNA"/>
</dbReference>
<keyword evidence="3" id="KW-1185">Reference proteome</keyword>
<dbReference type="Pfam" id="PF13041">
    <property type="entry name" value="PPR_2"/>
    <property type="match status" value="1"/>
</dbReference>
<dbReference type="SUPFAM" id="SSF81901">
    <property type="entry name" value="HCP-like"/>
    <property type="match status" value="1"/>
</dbReference>
<dbReference type="OrthoDB" id="185373at2759"/>
<organism evidence="2 3">
    <name type="scientific">Sphaerobolus stellatus (strain SS14)</name>
    <dbReference type="NCBI Taxonomy" id="990650"/>
    <lineage>
        <taxon>Eukaryota</taxon>
        <taxon>Fungi</taxon>
        <taxon>Dikarya</taxon>
        <taxon>Basidiomycota</taxon>
        <taxon>Agaricomycotina</taxon>
        <taxon>Agaricomycetes</taxon>
        <taxon>Phallomycetidae</taxon>
        <taxon>Geastrales</taxon>
        <taxon>Sphaerobolaceae</taxon>
        <taxon>Sphaerobolus</taxon>
    </lineage>
</organism>
<proteinExistence type="predicted"/>
<evidence type="ECO:0000313" key="2">
    <source>
        <dbReference type="EMBL" id="KIJ45293.1"/>
    </source>
</evidence>
<evidence type="ECO:0000313" key="3">
    <source>
        <dbReference type="Proteomes" id="UP000054279"/>
    </source>
</evidence>
<dbReference type="InterPro" id="IPR011990">
    <property type="entry name" value="TPR-like_helical_dom_sf"/>
</dbReference>
<feature type="repeat" description="PPR" evidence="1">
    <location>
        <begin position="686"/>
        <end position="720"/>
    </location>
</feature>
<name>A0A0C9UQU6_SPHS4</name>
<dbReference type="PANTHER" id="PTHR47939">
    <property type="entry name" value="MEMBRANE-ASSOCIATED SALT-INDUCIBLE PROTEIN-LIKE"/>
    <property type="match status" value="1"/>
</dbReference>
<dbReference type="PANTHER" id="PTHR47939:SF5">
    <property type="entry name" value="PENTACOTRIPEPTIDE-REPEAT REGION OF PRORP DOMAIN-CONTAINING PROTEIN"/>
    <property type="match status" value="1"/>
</dbReference>
<dbReference type="HOGENOM" id="CLU_013696_0_0_1"/>
<accession>A0A0C9UQU6</accession>
<dbReference type="AlphaFoldDB" id="A0A0C9UQU6"/>
<dbReference type="NCBIfam" id="TIGR00756">
    <property type="entry name" value="PPR"/>
    <property type="match status" value="1"/>
</dbReference>
<dbReference type="Proteomes" id="UP000054279">
    <property type="component" value="Unassembled WGS sequence"/>
</dbReference>
<protein>
    <submittedName>
        <fullName evidence="2">Unplaced genomic scaffold SPHSTscaffold_38, whole genome shotgun sequence</fullName>
    </submittedName>
</protein>
<evidence type="ECO:0000256" key="1">
    <source>
        <dbReference type="PROSITE-ProRule" id="PRU00708"/>
    </source>
</evidence>
<sequence>MLWGVCPNQRHLFRTSVFNQKLSVIHFRWVSGNSNASGFTPPIIPIPPSRPLIRELNAFCQLPGRKKEDPGPPISRLDAFAVTARSLLLRDSPPETIHRVLKRKSPDHYSTMSKPKTACVFVEEQVKLGNATRAIDLVQIAHRLGHTFRLKDYEKVAYQFAIMGQWQNVRVITSIARNTTGTWSARILDWALQAYVQLQDYERMGQILEEYEYCGLHPRRSTFLFLVKGYLENSDLFGARDILQKMTAAGYPIDKRLFAVILTAYKTIGSDPKVEAQAIQSLKGLGDPLETTILNALLRARIADADIDGAVRMLELLNISSTSINPNDASNPPPGGIQMLDIDTSLIRPNVETFNTLFWLIASRRDCFPQCKVVYGHMLAIGECPDDESVAAIAQTYTNAGMSDHAVTLVREICNRIYGDVSQSRFSIFGTILDPAIIEKDFPGILAMEPTIKILNVFVRNMLPRTRVPGIKQFFELLEWLTIMPDSMTTDIILDHLRKVHDMDPALLVMVVQTLTTFPTYEASLNMTHLNTILAAYIQREARLAKAHSWNASAQRVRFGHPSPLKPELLQGENRRFDPTAGIAMDSFQTRHRGLVKWVLGPMVRSLSRQGIKSSRHTFALRIRREGLIKRNMDAALQVFEIMISRGITPHQVHYCHLMEGYAVAGDMNQAYLMMQRAYANKIPPNVFMYTILMQGWARLGKPQKAHEVFREMLAASVRPDLASVDVIISAFFFVGAYRSARNLLLEVWPLVAKHYPADLPETATLRQLVDQLRKYRDPPTPHRVKPTETIEEQKRRRELRKAMFSVLDELRRWRGVAQSVSWVKTDITFDYILHTKEV</sequence>
<dbReference type="InterPro" id="IPR002885">
    <property type="entry name" value="PPR_rpt"/>
</dbReference>